<evidence type="ECO:0000259" key="14">
    <source>
        <dbReference type="Pfam" id="PF01238"/>
    </source>
</evidence>
<dbReference type="CDD" id="cd02208">
    <property type="entry name" value="cupin_RmlC-like"/>
    <property type="match status" value="1"/>
</dbReference>
<evidence type="ECO:0000256" key="3">
    <source>
        <dbReference type="ARBA" id="ARBA00004666"/>
    </source>
</evidence>
<evidence type="ECO:0000256" key="9">
    <source>
        <dbReference type="ARBA" id="ARBA00023235"/>
    </source>
</evidence>
<evidence type="ECO:0000256" key="8">
    <source>
        <dbReference type="ARBA" id="ARBA00022833"/>
    </source>
</evidence>
<name>A0A9W8J5M9_9AGAR</name>
<dbReference type="Pfam" id="PF20511">
    <property type="entry name" value="PMI_typeI_cat"/>
    <property type="match status" value="1"/>
</dbReference>
<evidence type="ECO:0000256" key="12">
    <source>
        <dbReference type="RuleBase" id="RU004248"/>
    </source>
</evidence>
<dbReference type="OrthoDB" id="6605218at2759"/>
<dbReference type="InterPro" id="IPR046456">
    <property type="entry name" value="PMI_typeI_C"/>
</dbReference>
<dbReference type="AlphaFoldDB" id="A0A9W8J5M9"/>
<dbReference type="PANTHER" id="PTHR10309:SF0">
    <property type="entry name" value="MANNOSE-6-PHOSPHATE ISOMERASE"/>
    <property type="match status" value="1"/>
</dbReference>
<feature type="compositionally biased region" description="Low complexity" evidence="13">
    <location>
        <begin position="68"/>
        <end position="80"/>
    </location>
</feature>
<dbReference type="InterPro" id="IPR046457">
    <property type="entry name" value="PMI_typeI_cat"/>
</dbReference>
<feature type="compositionally biased region" description="Basic and acidic residues" evidence="13">
    <location>
        <begin position="224"/>
        <end position="237"/>
    </location>
</feature>
<feature type="domain" description="Phosphomannose isomerase type I helical insertion" evidence="16">
    <location>
        <begin position="544"/>
        <end position="626"/>
    </location>
</feature>
<sequence length="791" mass="86240">MPGARPIDDETNSHVDDDYYHYYIASQKRVSRWISQTRRELETATPMPIENLLSDDGITGTGTGTSSGSGSKTTLASSSTLVDSTGHRHGKGKERERSSHYDRQYREKGHPESREEKEKTRKSSRKEDVAVVHDSEMPDSTQYRTYHHRDSEQQQKKKRSSSMSPPPSAYKPRVKNALELKFGFEGESTVVSTTTANGPMFETRPRKADPGSTSDLAASASDLARLRMKESPSKDPAKSAVPKSSPSKSRGRSEGERTGSERKKISADRERERAKEESAAHRSRSRATTSKRSTRSSSSPSGGYDFSSTSFQALLVLLSSSVLMIAVAPRVGLIMSVAVAAVIVVVVSMPDHDKLAQLIAPMATPKVFKVVPTTQQYDWGKLGRQAKVAQFAEASQVPGFAVDEEKPYAELWMGTHSSSPSRVKETGDLLSDYLQKNPDLIGSSIPAKFEDVKNGNLPFLFKVLSIAKALSIQSHPDKQTAEKLHAESPKIYKDPNHKPEMALALTDFEALCGFRPIQDIERNLRDTPELSALIPPTILEDFYNTAKTATPNEPPAKTALKNLFAAVMTAPTDQVHSAIESIIGRYEREAKEHPNPTTTDGGLRSLILRLQTQFPYDIGILCPYLLNILHLKPGEAIFLGAGEPHAYISGEAIECMANSDNVIRAGLTPKLRDVPNLVSGLTYVSAEGRRHYVSPAAFSAEGGEYSLVYDPPIEEFSVVKVEVPAGAKATQRAVSGPSLAIVTDGKGVVSWSESGEVRLGAGDVVFIGADTPVSFSSEGEGLMVYRAFVEV</sequence>
<feature type="compositionally biased region" description="Low complexity" evidence="13">
    <location>
        <begin position="238"/>
        <end position="248"/>
    </location>
</feature>
<comment type="pathway">
    <text evidence="3 12">Nucleotide-sugar biosynthesis; GDP-alpha-D-mannose biosynthesis; alpha-D-mannose 1-phosphate from D-fructose 6-phosphate: step 1/2.</text>
</comment>
<dbReference type="Pfam" id="PF01238">
    <property type="entry name" value="PMI_typeI_C"/>
    <property type="match status" value="1"/>
</dbReference>
<dbReference type="InterPro" id="IPR014710">
    <property type="entry name" value="RmlC-like_jellyroll"/>
</dbReference>
<comment type="caution">
    <text evidence="17">The sequence shown here is derived from an EMBL/GenBank/DDBJ whole genome shotgun (WGS) entry which is preliminary data.</text>
</comment>
<proteinExistence type="inferred from homology"/>
<comment type="similarity">
    <text evidence="4 11">Belongs to the mannose-6-phosphate isomerase type 1 family.</text>
</comment>
<dbReference type="PROSITE" id="PS00965">
    <property type="entry name" value="PMI_I_1"/>
    <property type="match status" value="1"/>
</dbReference>
<evidence type="ECO:0000256" key="1">
    <source>
        <dbReference type="ARBA" id="ARBA00000757"/>
    </source>
</evidence>
<comment type="cofactor">
    <cofactor evidence="10">
        <name>Zn(2+)</name>
        <dbReference type="ChEBI" id="CHEBI:29105"/>
    </cofactor>
    <text evidence="10">Binds 1 zinc ion per subunit.</text>
</comment>
<dbReference type="PROSITE" id="PS00966">
    <property type="entry name" value="PMI_I_2"/>
    <property type="match status" value="1"/>
</dbReference>
<dbReference type="Gene3D" id="1.10.441.10">
    <property type="entry name" value="Phosphomannose Isomerase, domain 2"/>
    <property type="match status" value="1"/>
</dbReference>
<keyword evidence="8 10" id="KW-0862">Zinc</keyword>
<dbReference type="PRINTS" id="PR00714">
    <property type="entry name" value="MAN6PISMRASE"/>
</dbReference>
<evidence type="ECO:0000256" key="10">
    <source>
        <dbReference type="RuleBase" id="RU000611"/>
    </source>
</evidence>
<dbReference type="InterPro" id="IPR001250">
    <property type="entry name" value="Man6P_Isoase-1"/>
</dbReference>
<evidence type="ECO:0000256" key="4">
    <source>
        <dbReference type="ARBA" id="ARBA00010772"/>
    </source>
</evidence>
<feature type="non-terminal residue" evidence="17">
    <location>
        <position position="791"/>
    </location>
</feature>
<dbReference type="Proteomes" id="UP001140091">
    <property type="component" value="Unassembled WGS sequence"/>
</dbReference>
<evidence type="ECO:0000256" key="5">
    <source>
        <dbReference type="ARBA" id="ARBA00011956"/>
    </source>
</evidence>
<evidence type="ECO:0000256" key="11">
    <source>
        <dbReference type="RuleBase" id="RU004189"/>
    </source>
</evidence>
<comment type="function">
    <text evidence="2">Involved in the synthesis of the GDP-mannose and dolichol-phosphate-mannose required for a number of critical mannosyl transfer reactions.</text>
</comment>
<accession>A0A9W8J5M9</accession>
<gene>
    <name evidence="17" type="ORF">H1R20_g10625</name>
</gene>
<dbReference type="Gene3D" id="2.60.120.10">
    <property type="entry name" value="Jelly Rolls"/>
    <property type="match status" value="2"/>
</dbReference>
<protein>
    <recommendedName>
        <fullName evidence="6 10">Mannose-6-phosphate isomerase</fullName>
        <ecNumber evidence="5 10">5.3.1.8</ecNumber>
    </recommendedName>
</protein>
<dbReference type="FunFam" id="2.60.120.10:FF:000044">
    <property type="entry name" value="Mannose-6-phosphate isomerase"/>
    <property type="match status" value="1"/>
</dbReference>
<evidence type="ECO:0000313" key="17">
    <source>
        <dbReference type="EMBL" id="KAJ2926473.1"/>
    </source>
</evidence>
<dbReference type="NCBIfam" id="TIGR00218">
    <property type="entry name" value="manA"/>
    <property type="match status" value="1"/>
</dbReference>
<dbReference type="InterPro" id="IPR011051">
    <property type="entry name" value="RmlC_Cupin_sf"/>
</dbReference>
<dbReference type="EMBL" id="JANBPK010001059">
    <property type="protein sequence ID" value="KAJ2926473.1"/>
    <property type="molecule type" value="Genomic_DNA"/>
</dbReference>
<evidence type="ECO:0000259" key="16">
    <source>
        <dbReference type="Pfam" id="PF20512"/>
    </source>
</evidence>
<dbReference type="Pfam" id="PF20512">
    <property type="entry name" value="PMI_typeI_hel"/>
    <property type="match status" value="1"/>
</dbReference>
<dbReference type="GO" id="GO:0005829">
    <property type="term" value="C:cytosol"/>
    <property type="evidence" value="ECO:0007669"/>
    <property type="project" value="TreeGrafter"/>
</dbReference>
<dbReference type="PANTHER" id="PTHR10309">
    <property type="entry name" value="MANNOSE-6-PHOSPHATE ISOMERASE"/>
    <property type="match status" value="1"/>
</dbReference>
<feature type="compositionally biased region" description="Basic and acidic residues" evidence="13">
    <location>
        <begin position="251"/>
        <end position="280"/>
    </location>
</feature>
<evidence type="ECO:0000256" key="6">
    <source>
        <dbReference type="ARBA" id="ARBA00018236"/>
    </source>
</evidence>
<comment type="catalytic activity">
    <reaction evidence="1 10">
        <text>D-mannose 6-phosphate = D-fructose 6-phosphate</text>
        <dbReference type="Rhea" id="RHEA:12356"/>
        <dbReference type="ChEBI" id="CHEBI:58735"/>
        <dbReference type="ChEBI" id="CHEBI:61527"/>
        <dbReference type="EC" id="5.3.1.8"/>
    </reaction>
</comment>
<dbReference type="InterPro" id="IPR018050">
    <property type="entry name" value="Pmannose_isomerase-type1_CS"/>
</dbReference>
<evidence type="ECO:0000313" key="18">
    <source>
        <dbReference type="Proteomes" id="UP001140091"/>
    </source>
</evidence>
<dbReference type="EC" id="5.3.1.8" evidence="5 10"/>
<organism evidence="17 18">
    <name type="scientific">Candolleomyces eurysporus</name>
    <dbReference type="NCBI Taxonomy" id="2828524"/>
    <lineage>
        <taxon>Eukaryota</taxon>
        <taxon>Fungi</taxon>
        <taxon>Dikarya</taxon>
        <taxon>Basidiomycota</taxon>
        <taxon>Agaricomycotina</taxon>
        <taxon>Agaricomycetes</taxon>
        <taxon>Agaricomycetidae</taxon>
        <taxon>Agaricales</taxon>
        <taxon>Agaricineae</taxon>
        <taxon>Psathyrellaceae</taxon>
        <taxon>Candolleomyces</taxon>
    </lineage>
</organism>
<feature type="compositionally biased region" description="Low complexity" evidence="13">
    <location>
        <begin position="286"/>
        <end position="304"/>
    </location>
</feature>
<evidence type="ECO:0000256" key="7">
    <source>
        <dbReference type="ARBA" id="ARBA00022723"/>
    </source>
</evidence>
<evidence type="ECO:0000259" key="15">
    <source>
        <dbReference type="Pfam" id="PF20511"/>
    </source>
</evidence>
<dbReference type="InterPro" id="IPR016305">
    <property type="entry name" value="Mannose-6-P_Isomerase"/>
</dbReference>
<feature type="region of interest" description="Disordered" evidence="13">
    <location>
        <begin position="41"/>
        <end position="304"/>
    </location>
</feature>
<feature type="compositionally biased region" description="Basic and acidic residues" evidence="13">
    <location>
        <begin position="93"/>
        <end position="136"/>
    </location>
</feature>
<feature type="compositionally biased region" description="Low complexity" evidence="13">
    <location>
        <begin position="214"/>
        <end position="223"/>
    </location>
</feature>
<dbReference type="GO" id="GO:0004476">
    <property type="term" value="F:mannose-6-phosphate isomerase activity"/>
    <property type="evidence" value="ECO:0007669"/>
    <property type="project" value="UniProtKB-EC"/>
</dbReference>
<feature type="domain" description="Phosphomannose isomerase type I catalytic" evidence="15">
    <location>
        <begin position="367"/>
        <end position="516"/>
    </location>
</feature>
<dbReference type="GO" id="GO:0005975">
    <property type="term" value="P:carbohydrate metabolic process"/>
    <property type="evidence" value="ECO:0007669"/>
    <property type="project" value="InterPro"/>
</dbReference>
<feature type="domain" description="Phosphomannose isomerase type I C-terminal" evidence="14">
    <location>
        <begin position="706"/>
        <end position="752"/>
    </location>
</feature>
<reference evidence="17" key="1">
    <citation type="submission" date="2022-06" db="EMBL/GenBank/DDBJ databases">
        <title>Genome Sequence of Candolleomyces eurysporus.</title>
        <authorList>
            <person name="Buettner E."/>
        </authorList>
    </citation>
    <scope>NUCLEOTIDE SEQUENCE</scope>
    <source>
        <strain evidence="17">VTCC 930004</strain>
    </source>
</reference>
<keyword evidence="7" id="KW-0479">Metal-binding</keyword>
<evidence type="ECO:0000256" key="2">
    <source>
        <dbReference type="ARBA" id="ARBA00002564"/>
    </source>
</evidence>
<dbReference type="InterPro" id="IPR046458">
    <property type="entry name" value="PMI_typeI_hel"/>
</dbReference>
<dbReference type="SUPFAM" id="SSF51182">
    <property type="entry name" value="RmlC-like cupins"/>
    <property type="match status" value="1"/>
</dbReference>
<evidence type="ECO:0000256" key="13">
    <source>
        <dbReference type="SAM" id="MobiDB-lite"/>
    </source>
</evidence>
<dbReference type="GO" id="GO:0009298">
    <property type="term" value="P:GDP-mannose biosynthetic process"/>
    <property type="evidence" value="ECO:0007669"/>
    <property type="project" value="InterPro"/>
</dbReference>
<dbReference type="CDD" id="cd07011">
    <property type="entry name" value="cupin_PMI_type_I_N"/>
    <property type="match status" value="1"/>
</dbReference>
<dbReference type="GO" id="GO:0008270">
    <property type="term" value="F:zinc ion binding"/>
    <property type="evidence" value="ECO:0007669"/>
    <property type="project" value="InterPro"/>
</dbReference>
<keyword evidence="9 10" id="KW-0413">Isomerase</keyword>
<keyword evidence="18" id="KW-1185">Reference proteome</keyword>